<reference evidence="5 6" key="1">
    <citation type="journal article" date="2018" name="Sci. Rep.">
        <title>A novel species of the marine cyanobacterium Acaryochloris with a unique pigment content and lifestyle.</title>
        <authorList>
            <person name="Partensky F."/>
            <person name="Six C."/>
            <person name="Ratin M."/>
            <person name="Garczarek L."/>
            <person name="Vaulot D."/>
            <person name="Probert I."/>
            <person name="Calteau A."/>
            <person name="Gourvil P."/>
            <person name="Marie D."/>
            <person name="Grebert T."/>
            <person name="Bouchier C."/>
            <person name="Le Panse S."/>
            <person name="Gachenot M."/>
            <person name="Rodriguez F."/>
            <person name="Garrido J.L."/>
        </authorList>
    </citation>
    <scope>NUCLEOTIDE SEQUENCE [LARGE SCALE GENOMIC DNA]</scope>
    <source>
        <strain evidence="5 6">RCC1774</strain>
    </source>
</reference>
<dbReference type="Proteomes" id="UP000248857">
    <property type="component" value="Unassembled WGS sequence"/>
</dbReference>
<keyword evidence="1" id="KW-0805">Transcription regulation</keyword>
<comment type="caution">
    <text evidence="5">The sequence shown here is derived from an EMBL/GenBank/DDBJ whole genome shotgun (WGS) entry which is preliminary data.</text>
</comment>
<proteinExistence type="predicted"/>
<dbReference type="OrthoDB" id="510748at2"/>
<dbReference type="Gene3D" id="3.30.450.40">
    <property type="match status" value="1"/>
</dbReference>
<organism evidence="5 6">
    <name type="scientific">Acaryochloris thomasi RCC1774</name>
    <dbReference type="NCBI Taxonomy" id="1764569"/>
    <lineage>
        <taxon>Bacteria</taxon>
        <taxon>Bacillati</taxon>
        <taxon>Cyanobacteriota</taxon>
        <taxon>Cyanophyceae</taxon>
        <taxon>Acaryochloridales</taxon>
        <taxon>Acaryochloridaceae</taxon>
        <taxon>Acaryochloris</taxon>
        <taxon>Acaryochloris thomasi</taxon>
    </lineage>
</organism>
<gene>
    <name evidence="5" type="ORF">C1752_00126</name>
</gene>
<dbReference type="RefSeq" id="WP_110984117.1">
    <property type="nucleotide sequence ID" value="NZ_CAWNWM010000001.1"/>
</dbReference>
<evidence type="ECO:0000313" key="6">
    <source>
        <dbReference type="Proteomes" id="UP000248857"/>
    </source>
</evidence>
<accession>A0A2W1JPI3</accession>
<name>A0A2W1JPI3_9CYAN</name>
<evidence type="ECO:0000256" key="3">
    <source>
        <dbReference type="ARBA" id="ARBA00023163"/>
    </source>
</evidence>
<dbReference type="AlphaFoldDB" id="A0A2W1JPI3"/>
<dbReference type="Gene3D" id="1.10.10.10">
    <property type="entry name" value="Winged helix-like DNA-binding domain superfamily/Winged helix DNA-binding domain"/>
    <property type="match status" value="1"/>
</dbReference>
<sequence>MKFAPLIEKLTTVANEAQLRSCFMDYAGELVGATAWGLDLLDRRAQVIESDLWGVPDTFHDRYQDIGRDADQISQQMIKHQVPVHNLSVYSQQDWHQSTLYQSIFRVYGVEHGLAAPLVGNGYLIGGVYFLRGKDWPAFYDGDLIQLSALCLHLSVRLAMFRLAVAPSLVNGLTPRELDISELVAQGCSNREIALKLNISRDAVKQVLKRMFRKLNVSARAEMVAKLKA</sequence>
<dbReference type="SMART" id="SM00421">
    <property type="entry name" value="HTH_LUXR"/>
    <property type="match status" value="1"/>
</dbReference>
<evidence type="ECO:0000313" key="5">
    <source>
        <dbReference type="EMBL" id="PZD75268.1"/>
    </source>
</evidence>
<dbReference type="PANTHER" id="PTHR44688">
    <property type="entry name" value="DNA-BINDING TRANSCRIPTIONAL ACTIVATOR DEVR_DOSR"/>
    <property type="match status" value="1"/>
</dbReference>
<evidence type="ECO:0000256" key="1">
    <source>
        <dbReference type="ARBA" id="ARBA00023015"/>
    </source>
</evidence>
<dbReference type="Pfam" id="PF00196">
    <property type="entry name" value="GerE"/>
    <property type="match status" value="1"/>
</dbReference>
<dbReference type="PROSITE" id="PS50043">
    <property type="entry name" value="HTH_LUXR_2"/>
    <property type="match status" value="1"/>
</dbReference>
<dbReference type="CDD" id="cd06170">
    <property type="entry name" value="LuxR_C_like"/>
    <property type="match status" value="1"/>
</dbReference>
<keyword evidence="3" id="KW-0804">Transcription</keyword>
<dbReference type="SUPFAM" id="SSF46894">
    <property type="entry name" value="C-terminal effector domain of the bipartite response regulators"/>
    <property type="match status" value="1"/>
</dbReference>
<dbReference type="GO" id="GO:0003677">
    <property type="term" value="F:DNA binding"/>
    <property type="evidence" value="ECO:0007669"/>
    <property type="project" value="UniProtKB-KW"/>
</dbReference>
<dbReference type="SUPFAM" id="SSF55781">
    <property type="entry name" value="GAF domain-like"/>
    <property type="match status" value="1"/>
</dbReference>
<protein>
    <recommendedName>
        <fullName evidence="4">HTH luxR-type domain-containing protein</fullName>
    </recommendedName>
</protein>
<keyword evidence="2" id="KW-0238">DNA-binding</keyword>
<feature type="domain" description="HTH luxR-type" evidence="4">
    <location>
        <begin position="166"/>
        <end position="229"/>
    </location>
</feature>
<keyword evidence="6" id="KW-1185">Reference proteome</keyword>
<dbReference type="InterPro" id="IPR029016">
    <property type="entry name" value="GAF-like_dom_sf"/>
</dbReference>
<dbReference type="GO" id="GO:0006355">
    <property type="term" value="P:regulation of DNA-templated transcription"/>
    <property type="evidence" value="ECO:0007669"/>
    <property type="project" value="InterPro"/>
</dbReference>
<dbReference type="PRINTS" id="PR00038">
    <property type="entry name" value="HTHLUXR"/>
</dbReference>
<evidence type="ECO:0000259" key="4">
    <source>
        <dbReference type="PROSITE" id="PS50043"/>
    </source>
</evidence>
<evidence type="ECO:0000256" key="2">
    <source>
        <dbReference type="ARBA" id="ARBA00023125"/>
    </source>
</evidence>
<dbReference type="InterPro" id="IPR016032">
    <property type="entry name" value="Sig_transdc_resp-reg_C-effctor"/>
</dbReference>
<dbReference type="InterPro" id="IPR000792">
    <property type="entry name" value="Tscrpt_reg_LuxR_C"/>
</dbReference>
<dbReference type="PANTHER" id="PTHR44688:SF16">
    <property type="entry name" value="DNA-BINDING TRANSCRIPTIONAL ACTIVATOR DEVR_DOSR"/>
    <property type="match status" value="1"/>
</dbReference>
<dbReference type="InterPro" id="IPR036388">
    <property type="entry name" value="WH-like_DNA-bd_sf"/>
</dbReference>
<dbReference type="EMBL" id="PQWO01000001">
    <property type="protein sequence ID" value="PZD75268.1"/>
    <property type="molecule type" value="Genomic_DNA"/>
</dbReference>